<evidence type="ECO:0000313" key="5">
    <source>
        <dbReference type="EMBL" id="KAK7108470.1"/>
    </source>
</evidence>
<dbReference type="InterPro" id="IPR036645">
    <property type="entry name" value="Elafin-like_sf"/>
</dbReference>
<feature type="domain" description="BPTI/Kunitz inhibitor" evidence="3">
    <location>
        <begin position="298"/>
        <end position="348"/>
    </location>
</feature>
<keyword evidence="2" id="KW-0732">Signal</keyword>
<protein>
    <submittedName>
        <fullName evidence="5">Uncharacterized protein</fullName>
    </submittedName>
</protein>
<reference evidence="5 6" key="1">
    <citation type="submission" date="2024-02" db="EMBL/GenBank/DDBJ databases">
        <title>Chromosome-scale genome assembly of the rough periwinkle Littorina saxatilis.</title>
        <authorList>
            <person name="De Jode A."/>
            <person name="Faria R."/>
            <person name="Formenti G."/>
            <person name="Sims Y."/>
            <person name="Smith T.P."/>
            <person name="Tracey A."/>
            <person name="Wood J.M.D."/>
            <person name="Zagrodzka Z.B."/>
            <person name="Johannesson K."/>
            <person name="Butlin R.K."/>
            <person name="Leder E.H."/>
        </authorList>
    </citation>
    <scope>NUCLEOTIDE SEQUENCE [LARGE SCALE GENOMIC DNA]</scope>
    <source>
        <strain evidence="5">Snail1</strain>
        <tissue evidence="5">Muscle</tissue>
    </source>
</reference>
<name>A0AAN9GIX5_9CAEN</name>
<evidence type="ECO:0000259" key="4">
    <source>
        <dbReference type="PROSITE" id="PS51390"/>
    </source>
</evidence>
<evidence type="ECO:0000256" key="2">
    <source>
        <dbReference type="SAM" id="SignalP"/>
    </source>
</evidence>
<dbReference type="PANTHER" id="PTHR47769">
    <property type="entry name" value="WAP FOUR-DISULFIDE CORE DOMAIN PROTEIN 8"/>
    <property type="match status" value="1"/>
</dbReference>
<dbReference type="SMART" id="SM00274">
    <property type="entry name" value="FOLN"/>
    <property type="match status" value="4"/>
</dbReference>
<dbReference type="AlphaFoldDB" id="A0AAN9GIX5"/>
<sequence>MLSYILLTALAAGVQSGRKQDDPLTLSCSDVMCPENLVCVYGPKGPTCAKEGKCPAYRLDIVGICKKQCTCDQDCKGEEKCCFNGCVNRCFRPILPTIVTCATMSCDSGYACTDYPSGGACEPIERAGTCPALPCRRPRKACKGGKKAECSVDTDCKNNDDKCCTGCDGCVQCVGRAAPSSCDNMFCSLTTACVKDKNGPKCVKDIPKSGHCPLSTCSSPGDLDLLVCKDKKACVSDVQCDDSKKCCKDCRGCGVCVKPPSPPSCRNKKCKKGEVCALEWVPCKTPPCPLQPKCDKPCLLPKEEGVCVDKVKSWYFDLATRRCVMFMYGGCEGNNNRFSDKTECAKACIKNVKCPDRGPKPPCLDVNECALSAKGNKPLCPTGKACCPTKCGTRCFKPVY</sequence>
<feature type="chain" id="PRO_5042908468" evidence="2">
    <location>
        <begin position="17"/>
        <end position="400"/>
    </location>
</feature>
<dbReference type="PRINTS" id="PR00003">
    <property type="entry name" value="4DISULPHCORE"/>
</dbReference>
<feature type="domain" description="WAP" evidence="4">
    <location>
        <begin position="47"/>
        <end position="94"/>
    </location>
</feature>
<accession>A0AAN9GIX5</accession>
<dbReference type="PROSITE" id="PS00280">
    <property type="entry name" value="BPTI_KUNITZ_1"/>
    <property type="match status" value="1"/>
</dbReference>
<dbReference type="SUPFAM" id="SSF57256">
    <property type="entry name" value="Elafin-like"/>
    <property type="match status" value="1"/>
</dbReference>
<dbReference type="PROSITE" id="PS50279">
    <property type="entry name" value="BPTI_KUNITZ_2"/>
    <property type="match status" value="1"/>
</dbReference>
<dbReference type="InterPro" id="IPR008197">
    <property type="entry name" value="WAP_dom"/>
</dbReference>
<dbReference type="FunFam" id="4.10.410.10:FF:000020">
    <property type="entry name" value="Collagen, type VI, alpha 3"/>
    <property type="match status" value="1"/>
</dbReference>
<feature type="domain" description="WAP" evidence="4">
    <location>
        <begin position="123"/>
        <end position="177"/>
    </location>
</feature>
<dbReference type="PRINTS" id="PR00759">
    <property type="entry name" value="BASICPTASE"/>
</dbReference>
<dbReference type="Proteomes" id="UP001374579">
    <property type="component" value="Unassembled WGS sequence"/>
</dbReference>
<evidence type="ECO:0000313" key="6">
    <source>
        <dbReference type="Proteomes" id="UP001374579"/>
    </source>
</evidence>
<keyword evidence="1" id="KW-1015">Disulfide bond</keyword>
<dbReference type="GO" id="GO:0004867">
    <property type="term" value="F:serine-type endopeptidase inhibitor activity"/>
    <property type="evidence" value="ECO:0007669"/>
    <property type="project" value="InterPro"/>
</dbReference>
<dbReference type="GO" id="GO:0005576">
    <property type="term" value="C:extracellular region"/>
    <property type="evidence" value="ECO:0007669"/>
    <property type="project" value="InterPro"/>
</dbReference>
<dbReference type="InterPro" id="IPR020901">
    <property type="entry name" value="Prtase_inh_Kunz-CS"/>
</dbReference>
<dbReference type="InterPro" id="IPR002223">
    <property type="entry name" value="Kunitz_BPTI"/>
</dbReference>
<comment type="caution">
    <text evidence="5">The sequence shown here is derived from an EMBL/GenBank/DDBJ whole genome shotgun (WGS) entry which is preliminary data.</text>
</comment>
<dbReference type="Pfam" id="PF00014">
    <property type="entry name" value="Kunitz_BPTI"/>
    <property type="match status" value="1"/>
</dbReference>
<evidence type="ECO:0000259" key="3">
    <source>
        <dbReference type="PROSITE" id="PS50279"/>
    </source>
</evidence>
<keyword evidence="6" id="KW-1185">Reference proteome</keyword>
<dbReference type="PROSITE" id="PS51390">
    <property type="entry name" value="WAP"/>
    <property type="match status" value="2"/>
</dbReference>
<dbReference type="Pfam" id="PF00095">
    <property type="entry name" value="WAP"/>
    <property type="match status" value="1"/>
</dbReference>
<dbReference type="InterPro" id="IPR003645">
    <property type="entry name" value="Fol_N"/>
</dbReference>
<dbReference type="PANTHER" id="PTHR47769:SF1">
    <property type="entry name" value="WAP FOUR-DISULFIDE CORE DOMAIN PROTEIN 8"/>
    <property type="match status" value="1"/>
</dbReference>
<evidence type="ECO:0000256" key="1">
    <source>
        <dbReference type="ARBA" id="ARBA00023157"/>
    </source>
</evidence>
<dbReference type="Gene3D" id="4.10.410.10">
    <property type="entry name" value="Pancreatic trypsin inhibitor Kunitz domain"/>
    <property type="match status" value="1"/>
</dbReference>
<dbReference type="SMART" id="SM00217">
    <property type="entry name" value="WAP"/>
    <property type="match status" value="2"/>
</dbReference>
<dbReference type="Gene3D" id="4.10.75.10">
    <property type="entry name" value="Elafin-like"/>
    <property type="match status" value="1"/>
</dbReference>
<dbReference type="EMBL" id="JBAMIC010000004">
    <property type="protein sequence ID" value="KAK7108470.1"/>
    <property type="molecule type" value="Genomic_DNA"/>
</dbReference>
<proteinExistence type="predicted"/>
<dbReference type="SMART" id="SM00131">
    <property type="entry name" value="KU"/>
    <property type="match status" value="1"/>
</dbReference>
<gene>
    <name evidence="5" type="ORF">V1264_016206</name>
</gene>
<organism evidence="5 6">
    <name type="scientific">Littorina saxatilis</name>
    <dbReference type="NCBI Taxonomy" id="31220"/>
    <lineage>
        <taxon>Eukaryota</taxon>
        <taxon>Metazoa</taxon>
        <taxon>Spiralia</taxon>
        <taxon>Lophotrochozoa</taxon>
        <taxon>Mollusca</taxon>
        <taxon>Gastropoda</taxon>
        <taxon>Caenogastropoda</taxon>
        <taxon>Littorinimorpha</taxon>
        <taxon>Littorinoidea</taxon>
        <taxon>Littorinidae</taxon>
        <taxon>Littorina</taxon>
    </lineage>
</organism>
<dbReference type="CDD" id="cd00109">
    <property type="entry name" value="Kunitz-type"/>
    <property type="match status" value="1"/>
</dbReference>
<dbReference type="InterPro" id="IPR036880">
    <property type="entry name" value="Kunitz_BPTI_sf"/>
</dbReference>
<feature type="signal peptide" evidence="2">
    <location>
        <begin position="1"/>
        <end position="16"/>
    </location>
</feature>
<dbReference type="SUPFAM" id="SSF57362">
    <property type="entry name" value="BPTI-like"/>
    <property type="match status" value="1"/>
</dbReference>